<keyword evidence="4 9" id="KW-0812">Transmembrane</keyword>
<dbReference type="Gene3D" id="1.20.1560.10">
    <property type="entry name" value="ABC transporter type 1, transmembrane domain"/>
    <property type="match status" value="1"/>
</dbReference>
<dbReference type="Gene3D" id="3.40.50.300">
    <property type="entry name" value="P-loop containing nucleotide triphosphate hydrolases"/>
    <property type="match status" value="1"/>
</dbReference>
<dbReference type="InterPro" id="IPR039421">
    <property type="entry name" value="Type_1_exporter"/>
</dbReference>
<name>A0ABD3NES0_9STRA</name>
<evidence type="ECO:0000256" key="7">
    <source>
        <dbReference type="ARBA" id="ARBA00022989"/>
    </source>
</evidence>
<dbReference type="EMBL" id="JALLPJ020001186">
    <property type="protein sequence ID" value="KAL3774586.1"/>
    <property type="molecule type" value="Genomic_DNA"/>
</dbReference>
<evidence type="ECO:0000256" key="2">
    <source>
        <dbReference type="ARBA" id="ARBA00022448"/>
    </source>
</evidence>
<dbReference type="GO" id="GO:0005886">
    <property type="term" value="C:plasma membrane"/>
    <property type="evidence" value="ECO:0007669"/>
    <property type="project" value="UniProtKB-SubCell"/>
</dbReference>
<keyword evidence="5" id="KW-0547">Nucleotide-binding</keyword>
<evidence type="ECO:0000256" key="3">
    <source>
        <dbReference type="ARBA" id="ARBA00022475"/>
    </source>
</evidence>
<feature type="transmembrane region" description="Helical" evidence="9">
    <location>
        <begin position="20"/>
        <end position="40"/>
    </location>
</feature>
<keyword evidence="2" id="KW-0813">Transport</keyword>
<evidence type="ECO:0000313" key="13">
    <source>
        <dbReference type="Proteomes" id="UP001530400"/>
    </source>
</evidence>
<dbReference type="InterPro" id="IPR036640">
    <property type="entry name" value="ABC1_TM_sf"/>
</dbReference>
<comment type="caution">
    <text evidence="12">The sequence shown here is derived from an EMBL/GenBank/DDBJ whole genome shotgun (WGS) entry which is preliminary data.</text>
</comment>
<gene>
    <name evidence="12" type="ORF">ACHAWO_006885</name>
</gene>
<dbReference type="PROSITE" id="PS50929">
    <property type="entry name" value="ABC_TM1F"/>
    <property type="match status" value="1"/>
</dbReference>
<evidence type="ECO:0000256" key="9">
    <source>
        <dbReference type="SAM" id="Phobius"/>
    </source>
</evidence>
<keyword evidence="3" id="KW-1003">Cell membrane</keyword>
<evidence type="ECO:0000256" key="6">
    <source>
        <dbReference type="ARBA" id="ARBA00022840"/>
    </source>
</evidence>
<dbReference type="PROSITE" id="PS00211">
    <property type="entry name" value="ABC_TRANSPORTER_1"/>
    <property type="match status" value="1"/>
</dbReference>
<feature type="transmembrane region" description="Helical" evidence="9">
    <location>
        <begin position="46"/>
        <end position="64"/>
    </location>
</feature>
<keyword evidence="8 9" id="KW-0472">Membrane</keyword>
<dbReference type="InterPro" id="IPR017871">
    <property type="entry name" value="ABC_transporter-like_CS"/>
</dbReference>
<feature type="domain" description="ABC transporter" evidence="10">
    <location>
        <begin position="458"/>
        <end position="701"/>
    </location>
</feature>
<dbReference type="GO" id="GO:0005524">
    <property type="term" value="F:ATP binding"/>
    <property type="evidence" value="ECO:0007669"/>
    <property type="project" value="UniProtKB-KW"/>
</dbReference>
<keyword evidence="6" id="KW-0067">ATP-binding</keyword>
<dbReference type="InterPro" id="IPR003439">
    <property type="entry name" value="ABC_transporter-like_ATP-bd"/>
</dbReference>
<sequence length="710" mass="80706">MSSIFPSFLSRWHDDVSTMFASVAVFVALSAVTTRLIQAFVPPTEVYFITCISVFCLLFGAAVGDPEAFFGLLFSVAPFAEKWLPSVVKSIDCLRDGEKRVQSMNKASDKNDDLVSYQKLFNEVRKRIQWRFIIASAICGIGVKYIAYEKPKVIGQMLDSVVKEYASMQTSFWPHFRPLVIFIILDYILLSMKEYYKYGAVHRFHKDAKTDMINNILNQDEDFIHEERHSAGFTHLMNVECNRMQRIVNETLTHLVFGLLTTIWGAWSLAHVDRRLTILGLFFKSPLVAMLQNLSRKDIVKYGKLYDASQGAAHRVARSILSPGVIHLLQANVAQRKAVGWYLDKQQDFIQYLEYTHLRQTLLCLVRHGLNNLEDVLLLAMGMTCVLEKTITIGMYFTYRSHLTLLDQGLKELFGLWDEIMTIRMTSKVYFELLYRKSKIRSNQEDLERIENTGALTLSFNNVSFAYLMNPSVKVLIDIDLHLRPGKVIALCGESGGGKSTMSRLIQRFYDPTAGTIELNNVDIKRIDLAWLRNHIRVIDQDPVMPDLTIFENIALGVDDVDLARDKASVYKQVVEAAKLADAHNFITKCEQGYDTPIRFISRLSGGERQRIAIARALVSQASIIVCDEITSSLDTETERTIMSTLTRAMKGNAILLIAHRLSTIRAADEIVFLEKGRIVERGTHEELVQLKGRYSSYVRTLNSSAGRIE</sequence>
<dbReference type="PANTHER" id="PTHR43394:SF1">
    <property type="entry name" value="ATP-BINDING CASSETTE SUB-FAMILY B MEMBER 10, MITOCHONDRIAL"/>
    <property type="match status" value="1"/>
</dbReference>
<dbReference type="SMART" id="SM00382">
    <property type="entry name" value="AAA"/>
    <property type="match status" value="1"/>
</dbReference>
<dbReference type="Proteomes" id="UP001530400">
    <property type="component" value="Unassembled WGS sequence"/>
</dbReference>
<protein>
    <recommendedName>
        <fullName evidence="14">ABC transporter</fullName>
    </recommendedName>
</protein>
<keyword evidence="13" id="KW-1185">Reference proteome</keyword>
<dbReference type="SUPFAM" id="SSF52540">
    <property type="entry name" value="P-loop containing nucleoside triphosphate hydrolases"/>
    <property type="match status" value="1"/>
</dbReference>
<keyword evidence="7 9" id="KW-1133">Transmembrane helix</keyword>
<proteinExistence type="predicted"/>
<evidence type="ECO:0000313" key="12">
    <source>
        <dbReference type="EMBL" id="KAL3774586.1"/>
    </source>
</evidence>
<dbReference type="FunFam" id="3.40.50.300:FF:000221">
    <property type="entry name" value="Multidrug ABC transporter ATP-binding protein"/>
    <property type="match status" value="1"/>
</dbReference>
<evidence type="ECO:0000259" key="10">
    <source>
        <dbReference type="PROSITE" id="PS50893"/>
    </source>
</evidence>
<accession>A0ABD3NES0</accession>
<feature type="domain" description="ABC transmembrane type-1" evidence="11">
    <location>
        <begin position="179"/>
        <end position="422"/>
    </location>
</feature>
<evidence type="ECO:0000259" key="11">
    <source>
        <dbReference type="PROSITE" id="PS50929"/>
    </source>
</evidence>
<dbReference type="SUPFAM" id="SSF90123">
    <property type="entry name" value="ABC transporter transmembrane region"/>
    <property type="match status" value="1"/>
</dbReference>
<evidence type="ECO:0000256" key="1">
    <source>
        <dbReference type="ARBA" id="ARBA00004651"/>
    </source>
</evidence>
<dbReference type="InterPro" id="IPR003593">
    <property type="entry name" value="AAA+_ATPase"/>
</dbReference>
<dbReference type="Pfam" id="PF00005">
    <property type="entry name" value="ABC_tran"/>
    <property type="match status" value="1"/>
</dbReference>
<dbReference type="GO" id="GO:0055085">
    <property type="term" value="P:transmembrane transport"/>
    <property type="evidence" value="ECO:0007669"/>
    <property type="project" value="UniProtKB-ARBA"/>
</dbReference>
<evidence type="ECO:0000256" key="5">
    <source>
        <dbReference type="ARBA" id="ARBA00022741"/>
    </source>
</evidence>
<comment type="subcellular location">
    <subcellularLocation>
        <location evidence="1">Cell membrane</location>
        <topology evidence="1">Multi-pass membrane protein</topology>
    </subcellularLocation>
</comment>
<dbReference type="AlphaFoldDB" id="A0ABD3NES0"/>
<evidence type="ECO:0000256" key="4">
    <source>
        <dbReference type="ARBA" id="ARBA00022692"/>
    </source>
</evidence>
<dbReference type="PANTHER" id="PTHR43394">
    <property type="entry name" value="ATP-DEPENDENT PERMEASE MDL1, MITOCHONDRIAL"/>
    <property type="match status" value="1"/>
</dbReference>
<organism evidence="12 13">
    <name type="scientific">Cyclotella atomus</name>
    <dbReference type="NCBI Taxonomy" id="382360"/>
    <lineage>
        <taxon>Eukaryota</taxon>
        <taxon>Sar</taxon>
        <taxon>Stramenopiles</taxon>
        <taxon>Ochrophyta</taxon>
        <taxon>Bacillariophyta</taxon>
        <taxon>Coscinodiscophyceae</taxon>
        <taxon>Thalassiosirophycidae</taxon>
        <taxon>Stephanodiscales</taxon>
        <taxon>Stephanodiscaceae</taxon>
        <taxon>Cyclotella</taxon>
    </lineage>
</organism>
<evidence type="ECO:0008006" key="14">
    <source>
        <dbReference type="Google" id="ProtNLM"/>
    </source>
</evidence>
<evidence type="ECO:0000256" key="8">
    <source>
        <dbReference type="ARBA" id="ARBA00023136"/>
    </source>
</evidence>
<dbReference type="PROSITE" id="PS50893">
    <property type="entry name" value="ABC_TRANSPORTER_2"/>
    <property type="match status" value="1"/>
</dbReference>
<dbReference type="InterPro" id="IPR027417">
    <property type="entry name" value="P-loop_NTPase"/>
</dbReference>
<dbReference type="InterPro" id="IPR011527">
    <property type="entry name" value="ABC1_TM_dom"/>
</dbReference>
<reference evidence="12 13" key="1">
    <citation type="submission" date="2024-10" db="EMBL/GenBank/DDBJ databases">
        <title>Updated reference genomes for cyclostephanoid diatoms.</title>
        <authorList>
            <person name="Roberts W.R."/>
            <person name="Alverson A.J."/>
        </authorList>
    </citation>
    <scope>NUCLEOTIDE SEQUENCE [LARGE SCALE GENOMIC DNA]</scope>
    <source>
        <strain evidence="12 13">AJA010-31</strain>
    </source>
</reference>